<proteinExistence type="predicted"/>
<keyword evidence="1" id="KW-0805">Transcription regulation</keyword>
<dbReference type="InterPro" id="IPR028082">
    <property type="entry name" value="Peripla_BP_I"/>
</dbReference>
<name>A0ABT8VQT4_9FLAO</name>
<reference evidence="5" key="1">
    <citation type="submission" date="2023-07" db="EMBL/GenBank/DDBJ databases">
        <title>Wenyingzhuangia sp. chi5 genome sequencing and assembly.</title>
        <authorList>
            <person name="Park S."/>
        </authorList>
    </citation>
    <scope>NUCLEOTIDE SEQUENCE</scope>
    <source>
        <strain evidence="5">Chi5</strain>
    </source>
</reference>
<dbReference type="PANTHER" id="PTHR38445:SF10">
    <property type="entry name" value="GNTR-FAMILY TRANSCRIPTIONAL REGULATOR"/>
    <property type="match status" value="1"/>
</dbReference>
<evidence type="ECO:0000313" key="5">
    <source>
        <dbReference type="EMBL" id="MDO3694307.1"/>
    </source>
</evidence>
<dbReference type="Gene3D" id="1.10.10.10">
    <property type="entry name" value="Winged helix-like DNA-binding domain superfamily/Winged helix DNA-binding domain"/>
    <property type="match status" value="1"/>
</dbReference>
<dbReference type="InterPro" id="IPR000524">
    <property type="entry name" value="Tscrpt_reg_HTH_GntR"/>
</dbReference>
<dbReference type="SMART" id="SM00345">
    <property type="entry name" value="HTH_GNTR"/>
    <property type="match status" value="1"/>
</dbReference>
<dbReference type="PROSITE" id="PS50949">
    <property type="entry name" value="HTH_GNTR"/>
    <property type="match status" value="1"/>
</dbReference>
<dbReference type="RefSeq" id="WP_302883563.1">
    <property type="nucleotide sequence ID" value="NZ_JAUMIT010000002.1"/>
</dbReference>
<sequence>MIEFKITENSCQPKYVQIANQVIDHITYGTLQLNQKMPSVNLFSKEYAVSRDTVEKAYNLLKTKKVLIAKKGKGTYVNLPKNKKKEKIIFFINKLCAYKLKIYEAFVDQLGDKYQVDIEIYHCDEQQFIDLLAKNINRYDYYVVMPHFMLRSEKFDEYKHAINTISKEKLIILDNNDLVIDGDIIEIYQDFERDVYIALRQGFLLLKKYNKFNLIVPSKEQYPYIDKIIRGVQLFCNKHKIEFSILSGVSNDEQFKIGELFITIEDGDLVNLLDCIKTKEVNNIGVLSYNDTPFKKLLGVSVISTNYTRIGNRAASMILNQQKGRIKNPIDFIVRDSV</sequence>
<dbReference type="CDD" id="cd07377">
    <property type="entry name" value="WHTH_GntR"/>
    <property type="match status" value="1"/>
</dbReference>
<dbReference type="Pfam" id="PF00392">
    <property type="entry name" value="GntR"/>
    <property type="match status" value="1"/>
</dbReference>
<keyword evidence="6" id="KW-1185">Reference proteome</keyword>
<evidence type="ECO:0000256" key="1">
    <source>
        <dbReference type="ARBA" id="ARBA00023015"/>
    </source>
</evidence>
<comment type="caution">
    <text evidence="5">The sequence shown here is derived from an EMBL/GenBank/DDBJ whole genome shotgun (WGS) entry which is preliminary data.</text>
</comment>
<evidence type="ECO:0000259" key="4">
    <source>
        <dbReference type="PROSITE" id="PS50949"/>
    </source>
</evidence>
<accession>A0ABT8VQT4</accession>
<dbReference type="SUPFAM" id="SSF53822">
    <property type="entry name" value="Periplasmic binding protein-like I"/>
    <property type="match status" value="1"/>
</dbReference>
<feature type="domain" description="HTH gntR-type" evidence="4">
    <location>
        <begin position="12"/>
        <end position="80"/>
    </location>
</feature>
<evidence type="ECO:0000256" key="2">
    <source>
        <dbReference type="ARBA" id="ARBA00023125"/>
    </source>
</evidence>
<keyword evidence="2" id="KW-0238">DNA-binding</keyword>
<keyword evidence="3" id="KW-0804">Transcription</keyword>
<evidence type="ECO:0000313" key="6">
    <source>
        <dbReference type="Proteomes" id="UP001168642"/>
    </source>
</evidence>
<protein>
    <submittedName>
        <fullName evidence="5">Winged helix-turn-helix domain-containing protein</fullName>
    </submittedName>
</protein>
<dbReference type="SUPFAM" id="SSF46785">
    <property type="entry name" value="Winged helix' DNA-binding domain"/>
    <property type="match status" value="1"/>
</dbReference>
<dbReference type="Proteomes" id="UP001168642">
    <property type="component" value="Unassembled WGS sequence"/>
</dbReference>
<dbReference type="EMBL" id="JAUMIT010000002">
    <property type="protein sequence ID" value="MDO3694307.1"/>
    <property type="molecule type" value="Genomic_DNA"/>
</dbReference>
<dbReference type="InterPro" id="IPR036390">
    <property type="entry name" value="WH_DNA-bd_sf"/>
</dbReference>
<evidence type="ECO:0000256" key="3">
    <source>
        <dbReference type="ARBA" id="ARBA00023163"/>
    </source>
</evidence>
<organism evidence="5 6">
    <name type="scientific">Wenyingzhuangia gilva</name>
    <dbReference type="NCBI Taxonomy" id="3057677"/>
    <lineage>
        <taxon>Bacteria</taxon>
        <taxon>Pseudomonadati</taxon>
        <taxon>Bacteroidota</taxon>
        <taxon>Flavobacteriia</taxon>
        <taxon>Flavobacteriales</taxon>
        <taxon>Flavobacteriaceae</taxon>
        <taxon>Wenyingzhuangia</taxon>
    </lineage>
</organism>
<gene>
    <name evidence="5" type="ORF">QVZ41_05535</name>
</gene>
<dbReference type="InterPro" id="IPR036388">
    <property type="entry name" value="WH-like_DNA-bd_sf"/>
</dbReference>
<dbReference type="PANTHER" id="PTHR38445">
    <property type="entry name" value="HTH-TYPE TRANSCRIPTIONAL REPRESSOR YTRA"/>
    <property type="match status" value="1"/>
</dbReference>